<feature type="transmembrane region" description="Helical" evidence="7">
    <location>
        <begin position="96"/>
        <end position="114"/>
    </location>
</feature>
<keyword evidence="6 7" id="KW-0472">Membrane</keyword>
<evidence type="ECO:0000256" key="4">
    <source>
        <dbReference type="ARBA" id="ARBA00022801"/>
    </source>
</evidence>
<dbReference type="SUPFAM" id="SSF144091">
    <property type="entry name" value="Rhomboid-like"/>
    <property type="match status" value="1"/>
</dbReference>
<evidence type="ECO:0000256" key="7">
    <source>
        <dbReference type="SAM" id="Phobius"/>
    </source>
</evidence>
<dbReference type="Proteomes" id="UP001596549">
    <property type="component" value="Unassembled WGS sequence"/>
</dbReference>
<evidence type="ECO:0000256" key="1">
    <source>
        <dbReference type="ARBA" id="ARBA00004141"/>
    </source>
</evidence>
<dbReference type="Gene3D" id="1.20.1540.10">
    <property type="entry name" value="Rhomboid-like"/>
    <property type="match status" value="1"/>
</dbReference>
<organism evidence="9 10">
    <name type="scientific">Fictibacillus iocasae</name>
    <dbReference type="NCBI Taxonomy" id="2715437"/>
    <lineage>
        <taxon>Bacteria</taxon>
        <taxon>Bacillati</taxon>
        <taxon>Bacillota</taxon>
        <taxon>Bacilli</taxon>
        <taxon>Bacillales</taxon>
        <taxon>Fictibacillaceae</taxon>
        <taxon>Fictibacillus</taxon>
    </lineage>
</organism>
<dbReference type="PANTHER" id="PTHR43731:SF14">
    <property type="entry name" value="PRESENILIN-ASSOCIATED RHOMBOID-LIKE PROTEIN, MITOCHONDRIAL"/>
    <property type="match status" value="1"/>
</dbReference>
<keyword evidence="4 9" id="KW-0378">Hydrolase</keyword>
<dbReference type="GO" id="GO:0006508">
    <property type="term" value="P:proteolysis"/>
    <property type="evidence" value="ECO:0007669"/>
    <property type="project" value="UniProtKB-KW"/>
</dbReference>
<dbReference type="PANTHER" id="PTHR43731">
    <property type="entry name" value="RHOMBOID PROTEASE"/>
    <property type="match status" value="1"/>
</dbReference>
<feature type="domain" description="Peptidase S54 rhomboid" evidence="8">
    <location>
        <begin position="55"/>
        <end position="192"/>
    </location>
</feature>
<sequence>MFVRDESFKTFIQRYPLVTFLVALQVIVYLLISFAPFGRTVYVLFAGSNYYVEAGQYWRLITPIITHVTFSHVLFNSFSLVLFAPALEVILGKVRFFLAYLLSGVLANLATFWLMPLDYVHIGASGSIFGLFGIYVYILYNRREYLNRGSRQILLTVLVISLISTFLDDRINVAGHLFGLIAGAALGPILVRGRN</sequence>
<evidence type="ECO:0000256" key="2">
    <source>
        <dbReference type="ARBA" id="ARBA00009045"/>
    </source>
</evidence>
<evidence type="ECO:0000313" key="10">
    <source>
        <dbReference type="Proteomes" id="UP001596549"/>
    </source>
</evidence>
<dbReference type="RefSeq" id="WP_379750340.1">
    <property type="nucleotide sequence ID" value="NZ_JBHTCP010000047.1"/>
</dbReference>
<dbReference type="EC" id="3.4.21.-" evidence="9"/>
<evidence type="ECO:0000313" key="9">
    <source>
        <dbReference type="EMBL" id="MFC7372774.1"/>
    </source>
</evidence>
<dbReference type="GO" id="GO:0008233">
    <property type="term" value="F:peptidase activity"/>
    <property type="evidence" value="ECO:0007669"/>
    <property type="project" value="UniProtKB-KW"/>
</dbReference>
<feature type="transmembrane region" description="Helical" evidence="7">
    <location>
        <begin position="120"/>
        <end position="140"/>
    </location>
</feature>
<comment type="similarity">
    <text evidence="2">Belongs to the peptidase S54 family.</text>
</comment>
<gene>
    <name evidence="9" type="ORF">ACFQPF_13990</name>
</gene>
<protein>
    <submittedName>
        <fullName evidence="9">Rhomboid family intramembrane serine protease</fullName>
        <ecNumber evidence="9">3.4.21.-</ecNumber>
    </submittedName>
</protein>
<dbReference type="EMBL" id="JBHTCP010000047">
    <property type="protein sequence ID" value="MFC7372774.1"/>
    <property type="molecule type" value="Genomic_DNA"/>
</dbReference>
<dbReference type="InterPro" id="IPR035952">
    <property type="entry name" value="Rhomboid-like_sf"/>
</dbReference>
<name>A0ABW2NXN0_9BACL</name>
<feature type="transmembrane region" description="Helical" evidence="7">
    <location>
        <begin position="152"/>
        <end position="167"/>
    </location>
</feature>
<accession>A0ABW2NXN0</accession>
<proteinExistence type="inferred from homology"/>
<reference evidence="10" key="1">
    <citation type="journal article" date="2019" name="Int. J. Syst. Evol. Microbiol.">
        <title>The Global Catalogue of Microorganisms (GCM) 10K type strain sequencing project: providing services to taxonomists for standard genome sequencing and annotation.</title>
        <authorList>
            <consortium name="The Broad Institute Genomics Platform"/>
            <consortium name="The Broad Institute Genome Sequencing Center for Infectious Disease"/>
            <person name="Wu L."/>
            <person name="Ma J."/>
        </authorList>
    </citation>
    <scope>NUCLEOTIDE SEQUENCE [LARGE SCALE GENOMIC DNA]</scope>
    <source>
        <strain evidence="10">NBRC 106396</strain>
    </source>
</reference>
<comment type="subcellular location">
    <subcellularLocation>
        <location evidence="1">Membrane</location>
        <topology evidence="1">Multi-pass membrane protein</topology>
    </subcellularLocation>
</comment>
<evidence type="ECO:0000256" key="5">
    <source>
        <dbReference type="ARBA" id="ARBA00022989"/>
    </source>
</evidence>
<dbReference type="Pfam" id="PF01694">
    <property type="entry name" value="Rhomboid"/>
    <property type="match status" value="1"/>
</dbReference>
<keyword evidence="5 7" id="KW-1133">Transmembrane helix</keyword>
<feature type="transmembrane region" description="Helical" evidence="7">
    <location>
        <begin position="173"/>
        <end position="191"/>
    </location>
</feature>
<evidence type="ECO:0000259" key="8">
    <source>
        <dbReference type="Pfam" id="PF01694"/>
    </source>
</evidence>
<keyword evidence="3 7" id="KW-0812">Transmembrane</keyword>
<feature type="transmembrane region" description="Helical" evidence="7">
    <location>
        <begin position="57"/>
        <end position="84"/>
    </location>
</feature>
<dbReference type="InterPro" id="IPR050925">
    <property type="entry name" value="Rhomboid_protease_S54"/>
</dbReference>
<dbReference type="InterPro" id="IPR022764">
    <property type="entry name" value="Peptidase_S54_rhomboid_dom"/>
</dbReference>
<keyword evidence="10" id="KW-1185">Reference proteome</keyword>
<evidence type="ECO:0000256" key="6">
    <source>
        <dbReference type="ARBA" id="ARBA00023136"/>
    </source>
</evidence>
<keyword evidence="9" id="KW-0645">Protease</keyword>
<evidence type="ECO:0000256" key="3">
    <source>
        <dbReference type="ARBA" id="ARBA00022692"/>
    </source>
</evidence>
<comment type="caution">
    <text evidence="9">The sequence shown here is derived from an EMBL/GenBank/DDBJ whole genome shotgun (WGS) entry which is preliminary data.</text>
</comment>
<feature type="transmembrane region" description="Helical" evidence="7">
    <location>
        <begin position="15"/>
        <end position="37"/>
    </location>
</feature>